<dbReference type="Proteomes" id="UP001209540">
    <property type="component" value="Unassembled WGS sequence"/>
</dbReference>
<evidence type="ECO:0000313" key="2">
    <source>
        <dbReference type="Proteomes" id="UP001209540"/>
    </source>
</evidence>
<organism evidence="1 2">
    <name type="scientific">Phascolomyces articulosus</name>
    <dbReference type="NCBI Taxonomy" id="60185"/>
    <lineage>
        <taxon>Eukaryota</taxon>
        <taxon>Fungi</taxon>
        <taxon>Fungi incertae sedis</taxon>
        <taxon>Mucoromycota</taxon>
        <taxon>Mucoromycotina</taxon>
        <taxon>Mucoromycetes</taxon>
        <taxon>Mucorales</taxon>
        <taxon>Lichtheimiaceae</taxon>
        <taxon>Phascolomyces</taxon>
    </lineage>
</organism>
<gene>
    <name evidence="1" type="ORF">BDA99DRAFT_334646</name>
</gene>
<dbReference type="EMBL" id="JAIXMP010000077">
    <property type="protein sequence ID" value="KAI9243284.1"/>
    <property type="molecule type" value="Genomic_DNA"/>
</dbReference>
<evidence type="ECO:0000313" key="1">
    <source>
        <dbReference type="EMBL" id="KAI9243284.1"/>
    </source>
</evidence>
<protein>
    <submittedName>
        <fullName evidence="1">Uncharacterized protein</fullName>
    </submittedName>
</protein>
<reference evidence="1" key="1">
    <citation type="journal article" date="2022" name="IScience">
        <title>Evolution of zygomycete secretomes and the origins of terrestrial fungal ecologies.</title>
        <authorList>
            <person name="Chang Y."/>
            <person name="Wang Y."/>
            <person name="Mondo S."/>
            <person name="Ahrendt S."/>
            <person name="Andreopoulos W."/>
            <person name="Barry K."/>
            <person name="Beard J."/>
            <person name="Benny G.L."/>
            <person name="Blankenship S."/>
            <person name="Bonito G."/>
            <person name="Cuomo C."/>
            <person name="Desiro A."/>
            <person name="Gervers K.A."/>
            <person name="Hundley H."/>
            <person name="Kuo A."/>
            <person name="LaButti K."/>
            <person name="Lang B.F."/>
            <person name="Lipzen A."/>
            <person name="O'Donnell K."/>
            <person name="Pangilinan J."/>
            <person name="Reynolds N."/>
            <person name="Sandor L."/>
            <person name="Smith M.E."/>
            <person name="Tsang A."/>
            <person name="Grigoriev I.V."/>
            <person name="Stajich J.E."/>
            <person name="Spatafora J.W."/>
        </authorList>
    </citation>
    <scope>NUCLEOTIDE SEQUENCE</scope>
    <source>
        <strain evidence="1">RSA 2281</strain>
    </source>
</reference>
<keyword evidence="2" id="KW-1185">Reference proteome</keyword>
<proteinExistence type="predicted"/>
<name>A0AAD5JWM4_9FUNG</name>
<reference evidence="1" key="2">
    <citation type="submission" date="2023-02" db="EMBL/GenBank/DDBJ databases">
        <authorList>
            <consortium name="DOE Joint Genome Institute"/>
            <person name="Mondo S.J."/>
            <person name="Chang Y."/>
            <person name="Wang Y."/>
            <person name="Ahrendt S."/>
            <person name="Andreopoulos W."/>
            <person name="Barry K."/>
            <person name="Beard J."/>
            <person name="Benny G.L."/>
            <person name="Blankenship S."/>
            <person name="Bonito G."/>
            <person name="Cuomo C."/>
            <person name="Desiro A."/>
            <person name="Gervers K.A."/>
            <person name="Hundley H."/>
            <person name="Kuo A."/>
            <person name="LaButti K."/>
            <person name="Lang B.F."/>
            <person name="Lipzen A."/>
            <person name="O'Donnell K."/>
            <person name="Pangilinan J."/>
            <person name="Reynolds N."/>
            <person name="Sandor L."/>
            <person name="Smith M.W."/>
            <person name="Tsang A."/>
            <person name="Grigoriev I.V."/>
            <person name="Stajich J.E."/>
            <person name="Spatafora J.W."/>
        </authorList>
    </citation>
    <scope>NUCLEOTIDE SEQUENCE</scope>
    <source>
        <strain evidence="1">RSA 2281</strain>
    </source>
</reference>
<comment type="caution">
    <text evidence="1">The sequence shown here is derived from an EMBL/GenBank/DDBJ whole genome shotgun (WGS) entry which is preliminary data.</text>
</comment>
<accession>A0AAD5JWM4</accession>
<dbReference type="AlphaFoldDB" id="A0AAD5JWM4"/>
<sequence length="117" mass="13462">MNESSSQIIQFDEASQHILDKEEKITLNTLNDEKELKKVTERFYCPYKKCSIVGCSLCSIFNHMRRFHRSKNTFGTKGTNALPVIVKSTSGKKIRLDNELSSRNAIRSYEDVLLSEE</sequence>